<evidence type="ECO:0000256" key="3">
    <source>
        <dbReference type="PROSITE-ProRule" id="PRU00023"/>
    </source>
</evidence>
<dbReference type="PANTHER" id="PTHR46680:SF3">
    <property type="entry name" value="NF-KAPPA-B INHIBITOR CACTUS"/>
    <property type="match status" value="1"/>
</dbReference>
<evidence type="ECO:0000256" key="1">
    <source>
        <dbReference type="ARBA" id="ARBA00022737"/>
    </source>
</evidence>
<dbReference type="Proteomes" id="UP001634394">
    <property type="component" value="Unassembled WGS sequence"/>
</dbReference>
<proteinExistence type="predicted"/>
<comment type="caution">
    <text evidence="4">The sequence shown here is derived from an EMBL/GenBank/DDBJ whole genome shotgun (WGS) entry which is preliminary data.</text>
</comment>
<dbReference type="SMART" id="SM00248">
    <property type="entry name" value="ANK"/>
    <property type="match status" value="6"/>
</dbReference>
<feature type="repeat" description="ANK" evidence="3">
    <location>
        <begin position="114"/>
        <end position="146"/>
    </location>
</feature>
<dbReference type="Gene3D" id="1.25.40.20">
    <property type="entry name" value="Ankyrin repeat-containing domain"/>
    <property type="match status" value="1"/>
</dbReference>
<dbReference type="PRINTS" id="PR01415">
    <property type="entry name" value="ANKYRIN"/>
</dbReference>
<sequence>MPSVENSIIPAEAQSGGIQYGERNVHLENFCDEFKLLSVSKYDEEYVDNNSEAKHEFADERTWNGIETMRVLRVQDMDGDTFLHHVIIMEQENIAIKMIDFLYNSDLLNICNFLFQTPLHLAVLTRQTIIVKRLLEAGARTDIQDHRGNTPLHIACQIGDSEIASLLMCNVSTRFILEIRNFDGLKCLHLAAFHNNTEVIRILLSGGADINAGDAKSGRTILHWAAESGKDELVDLLLWRKDVDINRETYDGITAFELARTNGHVEIMRKFRLKNEYYN</sequence>
<dbReference type="AlphaFoldDB" id="A0ABD3WWG5"/>
<dbReference type="SUPFAM" id="SSF48403">
    <property type="entry name" value="Ankyrin repeat"/>
    <property type="match status" value="1"/>
</dbReference>
<feature type="repeat" description="ANK" evidence="3">
    <location>
        <begin position="217"/>
        <end position="238"/>
    </location>
</feature>
<keyword evidence="5" id="KW-1185">Reference proteome</keyword>
<accession>A0ABD3WWG5</accession>
<evidence type="ECO:0000256" key="2">
    <source>
        <dbReference type="ARBA" id="ARBA00023043"/>
    </source>
</evidence>
<dbReference type="InterPro" id="IPR051070">
    <property type="entry name" value="NF-kappa-B_inhibitor"/>
</dbReference>
<dbReference type="PANTHER" id="PTHR46680">
    <property type="entry name" value="NF-KAPPA-B INHIBITOR ALPHA"/>
    <property type="match status" value="1"/>
</dbReference>
<feature type="repeat" description="ANK" evidence="3">
    <location>
        <begin position="183"/>
        <end position="215"/>
    </location>
</feature>
<name>A0ABD3WWG5_SINWO</name>
<feature type="repeat" description="ANK" evidence="3">
    <location>
        <begin position="147"/>
        <end position="168"/>
    </location>
</feature>
<dbReference type="PROSITE" id="PS50297">
    <property type="entry name" value="ANK_REP_REGION"/>
    <property type="match status" value="4"/>
</dbReference>
<reference evidence="4 5" key="1">
    <citation type="submission" date="2024-11" db="EMBL/GenBank/DDBJ databases">
        <title>Chromosome-level genome assembly of the freshwater bivalve Anodonta woodiana.</title>
        <authorList>
            <person name="Chen X."/>
        </authorList>
    </citation>
    <scope>NUCLEOTIDE SEQUENCE [LARGE SCALE GENOMIC DNA]</scope>
    <source>
        <strain evidence="4">MN2024</strain>
        <tissue evidence="4">Gills</tissue>
    </source>
</reference>
<organism evidence="4 5">
    <name type="scientific">Sinanodonta woodiana</name>
    <name type="common">Chinese pond mussel</name>
    <name type="synonym">Anodonta woodiana</name>
    <dbReference type="NCBI Taxonomy" id="1069815"/>
    <lineage>
        <taxon>Eukaryota</taxon>
        <taxon>Metazoa</taxon>
        <taxon>Spiralia</taxon>
        <taxon>Lophotrochozoa</taxon>
        <taxon>Mollusca</taxon>
        <taxon>Bivalvia</taxon>
        <taxon>Autobranchia</taxon>
        <taxon>Heteroconchia</taxon>
        <taxon>Palaeoheterodonta</taxon>
        <taxon>Unionida</taxon>
        <taxon>Unionoidea</taxon>
        <taxon>Unionidae</taxon>
        <taxon>Unioninae</taxon>
        <taxon>Sinanodonta</taxon>
    </lineage>
</organism>
<protein>
    <submittedName>
        <fullName evidence="4">Uncharacterized protein</fullName>
    </submittedName>
</protein>
<dbReference type="PROSITE" id="PS50088">
    <property type="entry name" value="ANK_REPEAT"/>
    <property type="match status" value="4"/>
</dbReference>
<keyword evidence="1" id="KW-0677">Repeat</keyword>
<gene>
    <name evidence="4" type="ORF">ACJMK2_030682</name>
</gene>
<evidence type="ECO:0000313" key="4">
    <source>
        <dbReference type="EMBL" id="KAL3878319.1"/>
    </source>
</evidence>
<dbReference type="InterPro" id="IPR002110">
    <property type="entry name" value="Ankyrin_rpt"/>
</dbReference>
<dbReference type="InterPro" id="IPR036770">
    <property type="entry name" value="Ankyrin_rpt-contain_sf"/>
</dbReference>
<dbReference type="Pfam" id="PF00023">
    <property type="entry name" value="Ank"/>
    <property type="match status" value="1"/>
</dbReference>
<keyword evidence="2 3" id="KW-0040">ANK repeat</keyword>
<dbReference type="EMBL" id="JBJQND010000004">
    <property type="protein sequence ID" value="KAL3878319.1"/>
    <property type="molecule type" value="Genomic_DNA"/>
</dbReference>
<dbReference type="Pfam" id="PF12796">
    <property type="entry name" value="Ank_2"/>
    <property type="match status" value="1"/>
</dbReference>
<evidence type="ECO:0000313" key="5">
    <source>
        <dbReference type="Proteomes" id="UP001634394"/>
    </source>
</evidence>